<evidence type="ECO:0000313" key="1">
    <source>
        <dbReference type="EMBL" id="TWQ52253.1"/>
    </source>
</evidence>
<comment type="caution">
    <text evidence="1">The sequence shown here is derived from an EMBL/GenBank/DDBJ whole genome shotgun (WGS) entry which is preliminary data.</text>
</comment>
<reference evidence="2" key="1">
    <citation type="journal article" date="2020" name="Phytopathology">
        <title>Genomic acquisitions in emerging populations of Xanthomonas vasicola pv. vasculorum infecting corn in the U.S. and Argentina.</title>
        <authorList>
            <person name="Perez-Quintero A.L."/>
        </authorList>
    </citation>
    <scope>NUCLEOTIDE SEQUENCE [LARGE SCALE GENOMIC DNA]</scope>
    <source>
        <strain evidence="2">Xvh-L</strain>
    </source>
</reference>
<dbReference type="AlphaFoldDB" id="A0ABD7SBE5"/>
<protein>
    <submittedName>
        <fullName evidence="1">Uncharacterized protein</fullName>
    </submittedName>
</protein>
<dbReference type="EMBL" id="VOCK01000019">
    <property type="protein sequence ID" value="TWQ52253.1"/>
    <property type="molecule type" value="Genomic_DNA"/>
</dbReference>
<sequence length="104" mass="12052">MLAALKKIDPLTFHFKQSNFVPMRDLNVLFVRAAEQISRQDPRRRADLCAYCLSGKAPSCTRMRRSVSLRCGQRFPTCSSPDDDGREKRERGIRRMAWRQCVSC</sequence>
<evidence type="ECO:0000313" key="2">
    <source>
        <dbReference type="Proteomes" id="UP000320455"/>
    </source>
</evidence>
<organism evidence="1 2">
    <name type="scientific">Xanthomonas vasicola</name>
    <dbReference type="NCBI Taxonomy" id="56459"/>
    <lineage>
        <taxon>Bacteria</taxon>
        <taxon>Pseudomonadati</taxon>
        <taxon>Pseudomonadota</taxon>
        <taxon>Gammaproteobacteria</taxon>
        <taxon>Lysobacterales</taxon>
        <taxon>Lysobacteraceae</taxon>
        <taxon>Xanthomonas</taxon>
    </lineage>
</organism>
<keyword evidence="2" id="KW-1185">Reference proteome</keyword>
<gene>
    <name evidence="1" type="ORF">FQK01_13135</name>
</gene>
<proteinExistence type="predicted"/>
<name>A0ABD7SBE5_XANVA</name>
<accession>A0ABD7SBE5</accession>
<dbReference type="Proteomes" id="UP000320455">
    <property type="component" value="Unassembled WGS sequence"/>
</dbReference>